<dbReference type="SUPFAM" id="SSF51735">
    <property type="entry name" value="NAD(P)-binding Rossmann-fold domains"/>
    <property type="match status" value="1"/>
</dbReference>
<evidence type="ECO:0000313" key="2">
    <source>
        <dbReference type="EMBL" id="ATX78921.1"/>
    </source>
</evidence>
<organism evidence="2 3">
    <name type="scientific">Mariprofundus aestuarium</name>
    <dbReference type="NCBI Taxonomy" id="1921086"/>
    <lineage>
        <taxon>Bacteria</taxon>
        <taxon>Pseudomonadati</taxon>
        <taxon>Pseudomonadota</taxon>
        <taxon>Candidatius Mariprofundia</taxon>
        <taxon>Mariprofundales</taxon>
        <taxon>Mariprofundaceae</taxon>
        <taxon>Mariprofundus</taxon>
    </lineage>
</organism>
<dbReference type="PANTHER" id="PTHR43574">
    <property type="entry name" value="EPIMERASE-RELATED"/>
    <property type="match status" value="1"/>
</dbReference>
<dbReference type="OrthoDB" id="9808276at2"/>
<evidence type="ECO:0000313" key="3">
    <source>
        <dbReference type="Proteomes" id="UP000231701"/>
    </source>
</evidence>
<dbReference type="Proteomes" id="UP000231701">
    <property type="component" value="Chromosome"/>
</dbReference>
<dbReference type="InterPro" id="IPR036291">
    <property type="entry name" value="NAD(P)-bd_dom_sf"/>
</dbReference>
<gene>
    <name evidence="2" type="ORF">Ga0123461_0484</name>
</gene>
<name>A0A2K8KZF6_MARES</name>
<protein>
    <submittedName>
        <fullName evidence="2">Nucleoside-diphosphate-sugar epimerase</fullName>
    </submittedName>
</protein>
<dbReference type="Gene3D" id="3.40.50.720">
    <property type="entry name" value="NAD(P)-binding Rossmann-like Domain"/>
    <property type="match status" value="1"/>
</dbReference>
<sequence>MTQSIDSLLIFGCGYVGERLAKACIAEGIRGVATTRSENRANELEALGVEAVVVSSPADLSDRLLASVHAVLDSIPLTRSEQGMHASQVEWLPLIAAKMRSLKWAGYLSTTGVYGDANGAWVDEAYACHPSSARGTERLIAETSWLESGMPSEVFRLAGIYGPERNILARLQAGGYKAVQWQPPHWSNRIHVDDIVAAVMSAMQNPSPGRIVNLADDEPLPHADYVTELARLAGAPEPVLLSEQAGEKELSPMALEFFRDNKRISNRLLHHELLAELKYPSFRDAVADLKGSEA</sequence>
<accession>A0A2K8KZF6</accession>
<keyword evidence="3" id="KW-1185">Reference proteome</keyword>
<dbReference type="RefSeq" id="WP_100276873.1">
    <property type="nucleotide sequence ID" value="NZ_CP018799.1"/>
</dbReference>
<dbReference type="KEGG" id="maes:Ga0123461_0484"/>
<reference evidence="2 3" key="1">
    <citation type="submission" date="2016-12" db="EMBL/GenBank/DDBJ databases">
        <title>Isolation and genomic insights into novel planktonic Zetaproteobacteria from stratified waters of the Chesapeake Bay.</title>
        <authorList>
            <person name="McAllister S.M."/>
            <person name="Kato S."/>
            <person name="Chan C.S."/>
            <person name="Chiu B.K."/>
            <person name="Field E.K."/>
        </authorList>
    </citation>
    <scope>NUCLEOTIDE SEQUENCE [LARGE SCALE GENOMIC DNA]</scope>
    <source>
        <strain evidence="2 3">CP-5</strain>
    </source>
</reference>
<dbReference type="EMBL" id="CP018799">
    <property type="protein sequence ID" value="ATX78921.1"/>
    <property type="molecule type" value="Genomic_DNA"/>
</dbReference>
<proteinExistence type="predicted"/>
<dbReference type="AlphaFoldDB" id="A0A2K8KZF6"/>
<keyword evidence="1" id="KW-0520">NAD</keyword>
<evidence type="ECO:0000256" key="1">
    <source>
        <dbReference type="ARBA" id="ARBA00023027"/>
    </source>
</evidence>
<dbReference type="CDD" id="cd05266">
    <property type="entry name" value="SDR_a4"/>
    <property type="match status" value="1"/>
</dbReference>